<keyword evidence="8 13" id="KW-1133">Transmembrane helix</keyword>
<keyword evidence="7" id="KW-0274">FAD</keyword>
<feature type="transmembrane region" description="Helical" evidence="13">
    <location>
        <begin position="109"/>
        <end position="126"/>
    </location>
</feature>
<keyword evidence="16" id="KW-1185">Reference proteome</keyword>
<feature type="transmembrane region" description="Helical" evidence="13">
    <location>
        <begin position="33"/>
        <end position="51"/>
    </location>
</feature>
<name>A0ABV4NFH2_9VIBR</name>
<dbReference type="Pfam" id="PF01794">
    <property type="entry name" value="Ferric_reduct"/>
    <property type="match status" value="1"/>
</dbReference>
<sequence length="426" mass="48000">MTFKHFILIIISFLLLVGVWFLLPVDLELARKIPAFFATISMISMALAMVISCRPKWIEPLVGGMDKAYIWHKWLGIFGLIGASFHWMLVPGPAGNALDPQFAEMGEEVGQWAMYGLLLLGGVSMVKQIPYRIWFYTHKLMGPIFLISVYHTFFSDVPFELFSVTGAALVIVSLIGSVSWIYKTFMKPKQYRAYQVTEVNPMDDAVEVLMKAEGESIQYHAGQFAYLDFGFDRVEHFHPFTITSAPEVIAASNAASAKNKGTGQQLSFVIRGLGRHTKELQSRLKVGLPVTVDGGYGRLHAKKKANKPQVWIAGGIGITPFLAWIRSWKESDQPVHLFYVGRGSLYSLMLEKVGHLIGSKRIVLHKQHSGSERLTAETMCSKLELDIKQYQWFACGPTPMLMSLKSQLVEKGMKTNQWHNENFSMR</sequence>
<dbReference type="CDD" id="cd06198">
    <property type="entry name" value="FNR_like_3"/>
    <property type="match status" value="1"/>
</dbReference>
<keyword evidence="11" id="KW-0411">Iron-sulfur</keyword>
<comment type="subcellular location">
    <subcellularLocation>
        <location evidence="2">Membrane</location>
        <topology evidence="2">Multi-pass membrane protein</topology>
    </subcellularLocation>
</comment>
<evidence type="ECO:0000313" key="16">
    <source>
        <dbReference type="Proteomes" id="UP001570417"/>
    </source>
</evidence>
<evidence type="ECO:0000256" key="11">
    <source>
        <dbReference type="ARBA" id="ARBA00023014"/>
    </source>
</evidence>
<evidence type="ECO:0000256" key="1">
    <source>
        <dbReference type="ARBA" id="ARBA00001974"/>
    </source>
</evidence>
<dbReference type="SUPFAM" id="SSF63380">
    <property type="entry name" value="Riboflavin synthase domain-like"/>
    <property type="match status" value="1"/>
</dbReference>
<evidence type="ECO:0000256" key="8">
    <source>
        <dbReference type="ARBA" id="ARBA00022989"/>
    </source>
</evidence>
<keyword evidence="3" id="KW-0285">Flavoprotein</keyword>
<keyword evidence="12 13" id="KW-0472">Membrane</keyword>
<accession>A0ABV4NFH2</accession>
<dbReference type="InterPro" id="IPR013130">
    <property type="entry name" value="Fe3_Rdtase_TM_dom"/>
</dbReference>
<dbReference type="InterPro" id="IPR050415">
    <property type="entry name" value="MRET"/>
</dbReference>
<keyword evidence="6" id="KW-0479">Metal-binding</keyword>
<evidence type="ECO:0000256" key="6">
    <source>
        <dbReference type="ARBA" id="ARBA00022723"/>
    </source>
</evidence>
<dbReference type="InterPro" id="IPR039261">
    <property type="entry name" value="FNR_nucleotide-bd"/>
</dbReference>
<dbReference type="PROSITE" id="PS51384">
    <property type="entry name" value="FAD_FR"/>
    <property type="match status" value="1"/>
</dbReference>
<evidence type="ECO:0000256" key="9">
    <source>
        <dbReference type="ARBA" id="ARBA00023002"/>
    </source>
</evidence>
<comment type="cofactor">
    <cofactor evidence="1">
        <name>FAD</name>
        <dbReference type="ChEBI" id="CHEBI:57692"/>
    </cofactor>
</comment>
<keyword evidence="10" id="KW-0408">Iron</keyword>
<reference evidence="15 16" key="1">
    <citation type="journal article" date="2024" name="ISME J.">
        <title>Tailless and filamentous prophages are predominant in marine Vibrio.</title>
        <authorList>
            <person name="Steensen K."/>
            <person name="Seneca J."/>
            <person name="Bartlau N."/>
            <person name="Yu X.A."/>
            <person name="Hussain F.A."/>
            <person name="Polz M.F."/>
        </authorList>
    </citation>
    <scope>NUCLEOTIDE SEQUENCE [LARGE SCALE GENOMIC DNA]</scope>
    <source>
        <strain evidence="15 16">10N.222.51.A1</strain>
    </source>
</reference>
<keyword evidence="9" id="KW-0560">Oxidoreductase</keyword>
<feature type="transmembrane region" description="Helical" evidence="13">
    <location>
        <begin position="71"/>
        <end position="89"/>
    </location>
</feature>
<evidence type="ECO:0000256" key="4">
    <source>
        <dbReference type="ARBA" id="ARBA00022692"/>
    </source>
</evidence>
<evidence type="ECO:0000256" key="3">
    <source>
        <dbReference type="ARBA" id="ARBA00022630"/>
    </source>
</evidence>
<keyword evidence="4 13" id="KW-0812">Transmembrane</keyword>
<dbReference type="SUPFAM" id="SSF52343">
    <property type="entry name" value="Ferredoxin reductase-like, C-terminal NADP-linked domain"/>
    <property type="match status" value="1"/>
</dbReference>
<dbReference type="Pfam" id="PF08022">
    <property type="entry name" value="FAD_binding_8"/>
    <property type="match status" value="1"/>
</dbReference>
<dbReference type="RefSeq" id="WP_372267009.1">
    <property type="nucleotide sequence ID" value="NZ_JBFRUW010000060.1"/>
</dbReference>
<dbReference type="InterPro" id="IPR013112">
    <property type="entry name" value="FAD-bd_8"/>
</dbReference>
<evidence type="ECO:0000256" key="10">
    <source>
        <dbReference type="ARBA" id="ARBA00023004"/>
    </source>
</evidence>
<dbReference type="PANTHER" id="PTHR47354:SF8">
    <property type="entry name" value="1,2-PHENYLACETYL-COA EPOXIDASE, SUBUNIT E"/>
    <property type="match status" value="1"/>
</dbReference>
<feature type="domain" description="FAD-binding FR-type" evidence="14">
    <location>
        <begin position="186"/>
        <end position="302"/>
    </location>
</feature>
<dbReference type="Gene3D" id="3.40.50.80">
    <property type="entry name" value="Nucleotide-binding domain of ferredoxin-NADP reductase (FNR) module"/>
    <property type="match status" value="1"/>
</dbReference>
<protein>
    <submittedName>
        <fullName evidence="15">Ferric reductase-like transmembrane domain-containing protein</fullName>
    </submittedName>
</protein>
<organism evidence="15 16">
    <name type="scientific">Vibrio gallaecicus</name>
    <dbReference type="NCBI Taxonomy" id="552386"/>
    <lineage>
        <taxon>Bacteria</taxon>
        <taxon>Pseudomonadati</taxon>
        <taxon>Pseudomonadota</taxon>
        <taxon>Gammaproteobacteria</taxon>
        <taxon>Vibrionales</taxon>
        <taxon>Vibrionaceae</taxon>
        <taxon>Vibrio</taxon>
    </lineage>
</organism>
<dbReference type="InterPro" id="IPR017938">
    <property type="entry name" value="Riboflavin_synthase-like_b-brl"/>
</dbReference>
<feature type="transmembrane region" description="Helical" evidence="13">
    <location>
        <begin position="133"/>
        <end position="153"/>
    </location>
</feature>
<dbReference type="PANTHER" id="PTHR47354">
    <property type="entry name" value="NADH OXIDOREDUCTASE HCR"/>
    <property type="match status" value="1"/>
</dbReference>
<dbReference type="Gene3D" id="2.40.30.10">
    <property type="entry name" value="Translation factors"/>
    <property type="match status" value="1"/>
</dbReference>
<feature type="transmembrane region" description="Helical" evidence="13">
    <location>
        <begin position="159"/>
        <end position="182"/>
    </location>
</feature>
<gene>
    <name evidence="15" type="ORF">AB4566_15945</name>
</gene>
<evidence type="ECO:0000256" key="2">
    <source>
        <dbReference type="ARBA" id="ARBA00004141"/>
    </source>
</evidence>
<dbReference type="Proteomes" id="UP001570417">
    <property type="component" value="Unassembled WGS sequence"/>
</dbReference>
<proteinExistence type="predicted"/>
<feature type="transmembrane region" description="Helical" evidence="13">
    <location>
        <begin position="7"/>
        <end position="27"/>
    </location>
</feature>
<evidence type="ECO:0000256" key="7">
    <source>
        <dbReference type="ARBA" id="ARBA00022827"/>
    </source>
</evidence>
<dbReference type="EMBL" id="JBFRUW010000060">
    <property type="protein sequence ID" value="MFA0569764.1"/>
    <property type="molecule type" value="Genomic_DNA"/>
</dbReference>
<dbReference type="InterPro" id="IPR017927">
    <property type="entry name" value="FAD-bd_FR_type"/>
</dbReference>
<keyword evidence="5" id="KW-0001">2Fe-2S</keyword>
<evidence type="ECO:0000256" key="13">
    <source>
        <dbReference type="SAM" id="Phobius"/>
    </source>
</evidence>
<evidence type="ECO:0000256" key="12">
    <source>
        <dbReference type="ARBA" id="ARBA00023136"/>
    </source>
</evidence>
<evidence type="ECO:0000259" key="14">
    <source>
        <dbReference type="PROSITE" id="PS51384"/>
    </source>
</evidence>
<evidence type="ECO:0000256" key="5">
    <source>
        <dbReference type="ARBA" id="ARBA00022714"/>
    </source>
</evidence>
<evidence type="ECO:0000313" key="15">
    <source>
        <dbReference type="EMBL" id="MFA0569764.1"/>
    </source>
</evidence>
<comment type="caution">
    <text evidence="15">The sequence shown here is derived from an EMBL/GenBank/DDBJ whole genome shotgun (WGS) entry which is preliminary data.</text>
</comment>